<proteinExistence type="predicted"/>
<reference evidence="1 2" key="1">
    <citation type="journal article" date="2004" name="Proc. Natl. Acad. Sci. U.S.A.">
        <title>Genomic analysis of Bacteroides fragilis reveals extensive DNA inversions regulating cell surface adaptation.</title>
        <authorList>
            <person name="Kuwahara T."/>
            <person name="Yamashita A."/>
            <person name="Hirakawa H."/>
            <person name="Nakayama H."/>
            <person name="Toh H."/>
            <person name="Okada N."/>
            <person name="Kuhara S."/>
            <person name="Hattori M."/>
            <person name="Hayashi T."/>
            <person name="Ohnishi Y."/>
        </authorList>
    </citation>
    <scope>NUCLEOTIDE SEQUENCE [LARGE SCALE GENOMIC DNA]</scope>
    <source>
        <strain evidence="1 2">YCH46</strain>
    </source>
</reference>
<dbReference type="KEGG" id="bfr:BF2051"/>
<sequence length="99" mass="11881">MIFCIVLFFRDKIYFIFFLRTYEGIPKRAIELEFSSFRNSYKSEEHNKFQELVKKYGFYPELCDTCRKGNLLKIKSKGGFISHSVGHDPRFAYKTVFRL</sequence>
<dbReference type="EMBL" id="AP006841">
    <property type="protein sequence ID" value="BAD48798.1"/>
    <property type="molecule type" value="Genomic_DNA"/>
</dbReference>
<organism evidence="1 2">
    <name type="scientific">Bacteroides fragilis (strain YCH46)</name>
    <dbReference type="NCBI Taxonomy" id="295405"/>
    <lineage>
        <taxon>Bacteria</taxon>
        <taxon>Pseudomonadati</taxon>
        <taxon>Bacteroidota</taxon>
        <taxon>Bacteroidia</taxon>
        <taxon>Bacteroidales</taxon>
        <taxon>Bacteroidaceae</taxon>
        <taxon>Bacteroides</taxon>
    </lineage>
</organism>
<protein>
    <submittedName>
        <fullName evidence="1">Uncharacterized protein</fullName>
    </submittedName>
</protein>
<evidence type="ECO:0000313" key="2">
    <source>
        <dbReference type="Proteomes" id="UP000002197"/>
    </source>
</evidence>
<evidence type="ECO:0000313" key="1">
    <source>
        <dbReference type="EMBL" id="BAD48798.1"/>
    </source>
</evidence>
<dbReference type="Proteomes" id="UP000002197">
    <property type="component" value="Chromosome"/>
</dbReference>
<dbReference type="HOGENOM" id="CLU_2314516_0_0_10"/>
<name>Q64UN1_BACFR</name>
<gene>
    <name evidence="1" type="ordered locus">BF2051</name>
</gene>
<dbReference type="AlphaFoldDB" id="Q64UN1"/>
<accession>Q64UN1</accession>